<dbReference type="Gene3D" id="2.60.40.10">
    <property type="entry name" value="Immunoglobulins"/>
    <property type="match status" value="2"/>
</dbReference>
<dbReference type="EMBL" id="JAFLNL010000012">
    <property type="protein sequence ID" value="MBO0355769.1"/>
    <property type="molecule type" value="Genomic_DNA"/>
</dbReference>
<dbReference type="Proteomes" id="UP000664044">
    <property type="component" value="Unassembled WGS sequence"/>
</dbReference>
<proteinExistence type="predicted"/>
<reference evidence="1 2" key="1">
    <citation type="submission" date="2021-03" db="EMBL/GenBank/DDBJ databases">
        <title>Muricauda lutimaris sp. nov. and Muricauda ruestringensis sp. nov, two marine members of the Flavobacteriaceae isolated from deep sea sediments of Western Pacific.</title>
        <authorList>
            <person name="Zhao S."/>
            <person name="Liu R."/>
        </authorList>
    </citation>
    <scope>NUCLEOTIDE SEQUENCE [LARGE SCALE GENOMIC DNA]</scope>
    <source>
        <strain evidence="1 2">BC31-1-A7</strain>
    </source>
</reference>
<comment type="caution">
    <text evidence="1">The sequence shown here is derived from an EMBL/GenBank/DDBJ whole genome shotgun (WGS) entry which is preliminary data.</text>
</comment>
<gene>
    <name evidence="1" type="ORF">J0656_17255</name>
</gene>
<evidence type="ECO:0008006" key="3">
    <source>
        <dbReference type="Google" id="ProtNLM"/>
    </source>
</evidence>
<dbReference type="RefSeq" id="WP_207036185.1">
    <property type="nucleotide sequence ID" value="NZ_JAFLNL010000012.1"/>
</dbReference>
<dbReference type="InterPro" id="IPR013783">
    <property type="entry name" value="Ig-like_fold"/>
</dbReference>
<organism evidence="1 2">
    <name type="scientific">Flagellimonas aurea</name>
    <dbReference type="NCBI Taxonomy" id="2915619"/>
    <lineage>
        <taxon>Bacteria</taxon>
        <taxon>Pseudomonadati</taxon>
        <taxon>Bacteroidota</taxon>
        <taxon>Flavobacteriia</taxon>
        <taxon>Flavobacteriales</taxon>
        <taxon>Flavobacteriaceae</taxon>
        <taxon>Flagellimonas</taxon>
    </lineage>
</organism>
<protein>
    <recommendedName>
        <fullName evidence="3">DUF5017 domain-containing protein</fullName>
    </recommendedName>
</protein>
<evidence type="ECO:0000313" key="1">
    <source>
        <dbReference type="EMBL" id="MBO0355769.1"/>
    </source>
</evidence>
<keyword evidence="2" id="KW-1185">Reference proteome</keyword>
<name>A0ABS3G8N3_9FLAO</name>
<sequence>MKRISNLLVGLAAVLVCTSCDDIFEEDISDDIITIITPTQDEVISGNTVTFMWNGLEGADNYRVQVSRSNTSEMTLDSLVGKTSLSVPFPSGEFEWRVRGENFAYTTSYTFPEGFLVESSNDLSVQNVFLSTPSDNFYTRNNTIILNWSVLEAAESYSLQVTKTIGGNSSVTLQQDELVSTSFTLDANTLDGDAAFKWSVKGVNETSETPFSNRTILLDTQVPNQPSLISPNDAETVGTIVDFSWGSPEDIGAVQSPLQSLLEIATEEDFSAILQTYTVAGGSGERQHEFSNPGEYFWRVRMEDQAGNIGQYSVVKTITVE</sequence>
<accession>A0ABS3G8N3</accession>
<evidence type="ECO:0000313" key="2">
    <source>
        <dbReference type="Proteomes" id="UP000664044"/>
    </source>
</evidence>